<proteinExistence type="predicted"/>
<accession>A0ABU0P2Y1</accession>
<evidence type="ECO:0000259" key="2">
    <source>
        <dbReference type="Pfam" id="PF03779"/>
    </source>
</evidence>
<keyword evidence="1" id="KW-1133">Transmembrane helix</keyword>
<keyword evidence="4" id="KW-1185">Reference proteome</keyword>
<reference evidence="3 4" key="1">
    <citation type="submission" date="2023-07" db="EMBL/GenBank/DDBJ databases">
        <title>Comparative genomics of wheat-associated soil bacteria to identify genetic determinants of phenazine resistance.</title>
        <authorList>
            <person name="Mouncey N."/>
        </authorList>
    </citation>
    <scope>NUCLEOTIDE SEQUENCE [LARGE SCALE GENOMIC DNA]</scope>
    <source>
        <strain evidence="3 4">B2I6</strain>
    </source>
</reference>
<feature type="transmembrane region" description="Helical" evidence="1">
    <location>
        <begin position="86"/>
        <end position="103"/>
    </location>
</feature>
<dbReference type="EMBL" id="JAUSWV010000002">
    <property type="protein sequence ID" value="MDQ0585719.1"/>
    <property type="molecule type" value="Genomic_DNA"/>
</dbReference>
<dbReference type="InterPro" id="IPR005530">
    <property type="entry name" value="SPW"/>
</dbReference>
<gene>
    <name evidence="3" type="ORF">QF030_007897</name>
</gene>
<sequence>MTQNTSFYASIQSSPPDPIALQKAVRQEIITLLLALFSIALMVAPWIVGEADTAKDAHRNELGVAIVVFLIAITRFMRYPGARSDLLVLVAGAWLAASPYVLSLQKTAVFDGAQIVDMVIGGIYVLLALLSLLLLKRTEGHRDHNAQATTRDRG</sequence>
<feature type="domain" description="SPW repeat-containing integral membrane" evidence="2">
    <location>
        <begin position="33"/>
        <end position="129"/>
    </location>
</feature>
<dbReference type="Pfam" id="PF03779">
    <property type="entry name" value="SPW"/>
    <property type="match status" value="1"/>
</dbReference>
<comment type="caution">
    <text evidence="3">The sequence shown here is derived from an EMBL/GenBank/DDBJ whole genome shotgun (WGS) entry which is preliminary data.</text>
</comment>
<dbReference type="Proteomes" id="UP001230654">
    <property type="component" value="Unassembled WGS sequence"/>
</dbReference>
<keyword evidence="1" id="KW-0472">Membrane</keyword>
<evidence type="ECO:0000256" key="1">
    <source>
        <dbReference type="SAM" id="Phobius"/>
    </source>
</evidence>
<protein>
    <recommendedName>
        <fullName evidence="2">SPW repeat-containing integral membrane domain-containing protein</fullName>
    </recommendedName>
</protein>
<evidence type="ECO:0000313" key="3">
    <source>
        <dbReference type="EMBL" id="MDQ0585719.1"/>
    </source>
</evidence>
<keyword evidence="1" id="KW-0812">Transmembrane</keyword>
<evidence type="ECO:0000313" key="4">
    <source>
        <dbReference type="Proteomes" id="UP001230654"/>
    </source>
</evidence>
<feature type="transmembrane region" description="Helical" evidence="1">
    <location>
        <begin position="60"/>
        <end position="77"/>
    </location>
</feature>
<dbReference type="RefSeq" id="WP_307167381.1">
    <property type="nucleotide sequence ID" value="NZ_JAUSWV010000002.1"/>
</dbReference>
<name>A0ABU0P2Y1_STRRH</name>
<feature type="transmembrane region" description="Helical" evidence="1">
    <location>
        <begin position="29"/>
        <end position="48"/>
    </location>
</feature>
<organism evidence="3 4">
    <name type="scientific">Streptomyces rishiriensis</name>
    <dbReference type="NCBI Taxonomy" id="68264"/>
    <lineage>
        <taxon>Bacteria</taxon>
        <taxon>Bacillati</taxon>
        <taxon>Actinomycetota</taxon>
        <taxon>Actinomycetes</taxon>
        <taxon>Kitasatosporales</taxon>
        <taxon>Streptomycetaceae</taxon>
        <taxon>Streptomyces</taxon>
    </lineage>
</organism>
<feature type="transmembrane region" description="Helical" evidence="1">
    <location>
        <begin position="115"/>
        <end position="135"/>
    </location>
</feature>